<protein>
    <submittedName>
        <fullName evidence="6">LacI family transcriptional regulator</fullName>
    </submittedName>
</protein>
<dbReference type="SUPFAM" id="SSF53822">
    <property type="entry name" value="Periplasmic binding protein-like I"/>
    <property type="match status" value="1"/>
</dbReference>
<dbReference type="PANTHER" id="PTHR30146">
    <property type="entry name" value="LACI-RELATED TRANSCRIPTIONAL REPRESSOR"/>
    <property type="match status" value="1"/>
</dbReference>
<dbReference type="PROSITE" id="PS50932">
    <property type="entry name" value="HTH_LACI_2"/>
    <property type="match status" value="1"/>
</dbReference>
<proteinExistence type="predicted"/>
<reference evidence="6 7" key="1">
    <citation type="submission" date="2018-06" db="EMBL/GenBank/DDBJ databases">
        <title>Genomic Encyclopedia of Archaeal and Bacterial Type Strains, Phase II (KMG-II): from individual species to whole genera.</title>
        <authorList>
            <person name="Goeker M."/>
        </authorList>
    </citation>
    <scope>NUCLEOTIDE SEQUENCE [LARGE SCALE GENOMIC DNA]</scope>
    <source>
        <strain evidence="6 7">DSM 18774</strain>
    </source>
</reference>
<evidence type="ECO:0000259" key="5">
    <source>
        <dbReference type="PROSITE" id="PS50932"/>
    </source>
</evidence>
<dbReference type="GO" id="GO:0000976">
    <property type="term" value="F:transcription cis-regulatory region binding"/>
    <property type="evidence" value="ECO:0007669"/>
    <property type="project" value="TreeGrafter"/>
</dbReference>
<dbReference type="PROSITE" id="PS00356">
    <property type="entry name" value="HTH_LACI_1"/>
    <property type="match status" value="1"/>
</dbReference>
<dbReference type="SMART" id="SM00354">
    <property type="entry name" value="HTH_LACI"/>
    <property type="match status" value="1"/>
</dbReference>
<organism evidence="6 7">
    <name type="scientific">Cereibacter changlensis</name>
    <dbReference type="NCBI Taxonomy" id="402884"/>
    <lineage>
        <taxon>Bacteria</taxon>
        <taxon>Pseudomonadati</taxon>
        <taxon>Pseudomonadota</taxon>
        <taxon>Alphaproteobacteria</taxon>
        <taxon>Rhodobacterales</taxon>
        <taxon>Paracoccaceae</taxon>
        <taxon>Cereibacter</taxon>
    </lineage>
</organism>
<dbReference type="EMBL" id="QKZS01000009">
    <property type="protein sequence ID" value="PZX51724.1"/>
    <property type="molecule type" value="Genomic_DNA"/>
</dbReference>
<keyword evidence="3" id="KW-0238">DNA-binding</keyword>
<gene>
    <name evidence="6" type="ORF">LX76_03077</name>
</gene>
<dbReference type="Gene3D" id="1.10.260.40">
    <property type="entry name" value="lambda repressor-like DNA-binding domains"/>
    <property type="match status" value="1"/>
</dbReference>
<dbReference type="InterPro" id="IPR000843">
    <property type="entry name" value="HTH_LacI"/>
</dbReference>
<keyword evidence="1" id="KW-0678">Repressor</keyword>
<sequence length="343" mass="36470">MANGQDMNDFRTRRATVKDVARLAGVSPGTVSNALSGARAVDRETRQRVEAAVAELGYVPNLAARHFRTGLSNTLAVMTSMPPAVSAGSSKLGFLMEVAASAAISALEHNATLVLVPPIADPETALRNVVMDGAILIEPAQSDPFLDLLTRRGVPVVVIGQPPRDDLPWIDMHYRQTADLLIGHLLQQPTRCMPLLIGASARASHAEAEAVYLERMAATGLPCHVIRIPEAAGEEGARQAMHALIRELPDLDAVFASVDAFATGVMCALREAGRAVPQQVRVATRYDGLRAREERPALTATNLHLDAVAGLAIDRLMDLLAGRPAPLRVEGPLPVLVPRGSSA</sequence>
<evidence type="ECO:0000256" key="2">
    <source>
        <dbReference type="ARBA" id="ARBA00023015"/>
    </source>
</evidence>
<feature type="domain" description="HTH lacI-type" evidence="5">
    <location>
        <begin position="15"/>
        <end position="69"/>
    </location>
</feature>
<dbReference type="PANTHER" id="PTHR30146:SF151">
    <property type="entry name" value="HTH-TYPE TRANSCRIPTIONAL REPRESSOR CYTR"/>
    <property type="match status" value="1"/>
</dbReference>
<dbReference type="Gene3D" id="3.40.50.2300">
    <property type="match status" value="2"/>
</dbReference>
<evidence type="ECO:0000313" key="6">
    <source>
        <dbReference type="EMBL" id="PZX51724.1"/>
    </source>
</evidence>
<evidence type="ECO:0000256" key="1">
    <source>
        <dbReference type="ARBA" id="ARBA00022491"/>
    </source>
</evidence>
<name>A0A2W7QTZ2_9RHOB</name>
<comment type="caution">
    <text evidence="6">The sequence shown here is derived from an EMBL/GenBank/DDBJ whole genome shotgun (WGS) entry which is preliminary data.</text>
</comment>
<evidence type="ECO:0000256" key="3">
    <source>
        <dbReference type="ARBA" id="ARBA00023125"/>
    </source>
</evidence>
<dbReference type="CDD" id="cd01392">
    <property type="entry name" value="HTH_LacI"/>
    <property type="match status" value="1"/>
</dbReference>
<dbReference type="InterPro" id="IPR046335">
    <property type="entry name" value="LacI/GalR-like_sensor"/>
</dbReference>
<dbReference type="GO" id="GO:0003700">
    <property type="term" value="F:DNA-binding transcription factor activity"/>
    <property type="evidence" value="ECO:0007669"/>
    <property type="project" value="TreeGrafter"/>
</dbReference>
<evidence type="ECO:0000256" key="4">
    <source>
        <dbReference type="ARBA" id="ARBA00023163"/>
    </source>
</evidence>
<dbReference type="InterPro" id="IPR028082">
    <property type="entry name" value="Peripla_BP_I"/>
</dbReference>
<dbReference type="Proteomes" id="UP000249538">
    <property type="component" value="Unassembled WGS sequence"/>
</dbReference>
<dbReference type="Pfam" id="PF13377">
    <property type="entry name" value="Peripla_BP_3"/>
    <property type="match status" value="1"/>
</dbReference>
<dbReference type="AlphaFoldDB" id="A0A2W7QTZ2"/>
<keyword evidence="2" id="KW-0805">Transcription regulation</keyword>
<dbReference type="Pfam" id="PF00356">
    <property type="entry name" value="LacI"/>
    <property type="match status" value="1"/>
</dbReference>
<keyword evidence="4" id="KW-0804">Transcription</keyword>
<accession>A0A2W7QTZ2</accession>
<dbReference type="InterPro" id="IPR010982">
    <property type="entry name" value="Lambda_DNA-bd_dom_sf"/>
</dbReference>
<evidence type="ECO:0000313" key="7">
    <source>
        <dbReference type="Proteomes" id="UP000249538"/>
    </source>
</evidence>
<dbReference type="SUPFAM" id="SSF47413">
    <property type="entry name" value="lambda repressor-like DNA-binding domains"/>
    <property type="match status" value="1"/>
</dbReference>